<dbReference type="Proteomes" id="UP001187471">
    <property type="component" value="Unassembled WGS sequence"/>
</dbReference>
<dbReference type="AlphaFoldDB" id="A0AA88UU60"/>
<feature type="compositionally biased region" description="Acidic residues" evidence="1">
    <location>
        <begin position="517"/>
        <end position="526"/>
    </location>
</feature>
<proteinExistence type="predicted"/>
<name>A0AA88UU60_9ASTE</name>
<evidence type="ECO:0000256" key="1">
    <source>
        <dbReference type="SAM" id="MobiDB-lite"/>
    </source>
</evidence>
<accession>A0AA88UU60</accession>
<evidence type="ECO:0000313" key="3">
    <source>
        <dbReference type="Proteomes" id="UP001187471"/>
    </source>
</evidence>
<feature type="compositionally biased region" description="Basic residues" evidence="1">
    <location>
        <begin position="476"/>
        <end position="491"/>
    </location>
</feature>
<reference evidence="2" key="1">
    <citation type="submission" date="2022-12" db="EMBL/GenBank/DDBJ databases">
        <title>Draft genome assemblies for two species of Escallonia (Escalloniales).</title>
        <authorList>
            <person name="Chanderbali A."/>
            <person name="Dervinis C."/>
            <person name="Anghel I."/>
            <person name="Soltis D."/>
            <person name="Soltis P."/>
            <person name="Zapata F."/>
        </authorList>
    </citation>
    <scope>NUCLEOTIDE SEQUENCE</scope>
    <source>
        <strain evidence="2">UCBG92.1500</strain>
        <tissue evidence="2">Leaf</tissue>
    </source>
</reference>
<dbReference type="PANTHER" id="PTHR35505:SF5">
    <property type="entry name" value="SUBSTRATE CARRIER FAMILY PROTEIN"/>
    <property type="match status" value="1"/>
</dbReference>
<feature type="compositionally biased region" description="Polar residues" evidence="1">
    <location>
        <begin position="501"/>
        <end position="511"/>
    </location>
</feature>
<evidence type="ECO:0000313" key="2">
    <source>
        <dbReference type="EMBL" id="KAK2993418.1"/>
    </source>
</evidence>
<dbReference type="EMBL" id="JAVXUO010000317">
    <property type="protein sequence ID" value="KAK2993418.1"/>
    <property type="molecule type" value="Genomic_DNA"/>
</dbReference>
<comment type="caution">
    <text evidence="2">The sequence shown here is derived from an EMBL/GenBank/DDBJ whole genome shotgun (WGS) entry which is preliminary data.</text>
</comment>
<sequence length="526" mass="58165">MEPQNIRKPHKFDHLIGEDYSFALNQSIQALIESLHKPTFNSSVFTSTFRELLLARVNPPLENIWVYSNLVFRSSSTPKVEPLDRFTAVKELFQLITSCSGCSLTSVACIAPVVYELYGVIVDFKGEKKVVRKIRSLVNVILGYINLCYSDTEKDVGNDGALVRPLEELVSFWIGEGNGNGGVKERVGTFFPLLDDETVEMISGGGFGVGELAGAVTVEVFLMKLCLECREGIKRDELHNKLRTWAVGSITGFRNIEFFGTLVKMLLVPNLPVTSILNSEDAIFLREVLFDAVILVDYSFLSLEQVAHLPSKTLKALAVARLMVAYEAIELARKGGNHTKAISYNNAFSISHLSSLLIVLVNGEVGMEGKPNKPNGSSPQAFLKWLLNLEDQGIKILDEGMSDICARLVLDNLKAGNDQSGYKVEGMKSDTDLLFYIDTKGKEEDRTEEVENPNDSMNAAFVAAAHTMQLAENGVGRKRRKRRGVGKKQVKLLKPDVDEPSGSSWRKSANFSKDDSNSDSEIDNPI</sequence>
<gene>
    <name evidence="2" type="ORF">RJ640_021637</name>
</gene>
<protein>
    <submittedName>
        <fullName evidence="2">Uncharacterized protein</fullName>
    </submittedName>
</protein>
<dbReference type="PANTHER" id="PTHR35505">
    <property type="entry name" value="OS01G0600300 PROTEIN"/>
    <property type="match status" value="1"/>
</dbReference>
<keyword evidence="3" id="KW-1185">Reference proteome</keyword>
<organism evidence="2 3">
    <name type="scientific">Escallonia rubra</name>
    <dbReference type="NCBI Taxonomy" id="112253"/>
    <lineage>
        <taxon>Eukaryota</taxon>
        <taxon>Viridiplantae</taxon>
        <taxon>Streptophyta</taxon>
        <taxon>Embryophyta</taxon>
        <taxon>Tracheophyta</taxon>
        <taxon>Spermatophyta</taxon>
        <taxon>Magnoliopsida</taxon>
        <taxon>eudicotyledons</taxon>
        <taxon>Gunneridae</taxon>
        <taxon>Pentapetalae</taxon>
        <taxon>asterids</taxon>
        <taxon>campanulids</taxon>
        <taxon>Escalloniales</taxon>
        <taxon>Escalloniaceae</taxon>
        <taxon>Escallonia</taxon>
    </lineage>
</organism>
<feature type="region of interest" description="Disordered" evidence="1">
    <location>
        <begin position="472"/>
        <end position="526"/>
    </location>
</feature>